<organism evidence="7 8">
    <name type="scientific">Ditylenchus destructor</name>
    <dbReference type="NCBI Taxonomy" id="166010"/>
    <lineage>
        <taxon>Eukaryota</taxon>
        <taxon>Metazoa</taxon>
        <taxon>Ecdysozoa</taxon>
        <taxon>Nematoda</taxon>
        <taxon>Chromadorea</taxon>
        <taxon>Rhabditida</taxon>
        <taxon>Tylenchina</taxon>
        <taxon>Tylenchomorpha</taxon>
        <taxon>Sphaerularioidea</taxon>
        <taxon>Anguinidae</taxon>
        <taxon>Anguininae</taxon>
        <taxon>Ditylenchus</taxon>
    </lineage>
</organism>
<evidence type="ECO:0000256" key="4">
    <source>
        <dbReference type="PROSITE-ProRule" id="PRU00146"/>
    </source>
</evidence>
<dbReference type="Pfam" id="PF00628">
    <property type="entry name" value="PHD"/>
    <property type="match status" value="1"/>
</dbReference>
<dbReference type="Proteomes" id="UP001201812">
    <property type="component" value="Unassembled WGS sequence"/>
</dbReference>
<dbReference type="GO" id="GO:0002039">
    <property type="term" value="F:p53 binding"/>
    <property type="evidence" value="ECO:0007669"/>
    <property type="project" value="TreeGrafter"/>
</dbReference>
<evidence type="ECO:0000256" key="3">
    <source>
        <dbReference type="ARBA" id="ARBA00022833"/>
    </source>
</evidence>
<feature type="domain" description="PHD-type" evidence="6">
    <location>
        <begin position="454"/>
        <end position="507"/>
    </location>
</feature>
<evidence type="ECO:0000256" key="2">
    <source>
        <dbReference type="ARBA" id="ARBA00022771"/>
    </source>
</evidence>
<dbReference type="AlphaFoldDB" id="A0AAD4N582"/>
<feature type="region of interest" description="Disordered" evidence="5">
    <location>
        <begin position="46"/>
        <end position="136"/>
    </location>
</feature>
<proteinExistence type="predicted"/>
<keyword evidence="3" id="KW-0862">Zinc</keyword>
<dbReference type="SMART" id="SM00249">
    <property type="entry name" value="PHD"/>
    <property type="match status" value="1"/>
</dbReference>
<evidence type="ECO:0000313" key="8">
    <source>
        <dbReference type="Proteomes" id="UP001201812"/>
    </source>
</evidence>
<dbReference type="GO" id="GO:0008270">
    <property type="term" value="F:zinc ion binding"/>
    <property type="evidence" value="ECO:0007669"/>
    <property type="project" value="UniProtKB-KW"/>
</dbReference>
<keyword evidence="1" id="KW-0479">Metal-binding</keyword>
<dbReference type="EMBL" id="JAKKPZ010000021">
    <property type="protein sequence ID" value="KAI1711693.1"/>
    <property type="molecule type" value="Genomic_DNA"/>
</dbReference>
<comment type="caution">
    <text evidence="7">The sequence shown here is derived from an EMBL/GenBank/DDBJ whole genome shotgun (WGS) entry which is preliminary data.</text>
</comment>
<dbReference type="InterPro" id="IPR013083">
    <property type="entry name" value="Znf_RING/FYVE/PHD"/>
</dbReference>
<feature type="compositionally biased region" description="Polar residues" evidence="5">
    <location>
        <begin position="109"/>
        <end position="136"/>
    </location>
</feature>
<gene>
    <name evidence="7" type="ORF">DdX_10158</name>
</gene>
<protein>
    <submittedName>
        <fullName evidence="7">PHD-finger domain-containing protein</fullName>
    </submittedName>
</protein>
<keyword evidence="2 4" id="KW-0863">Zinc-finger</keyword>
<sequence length="527" mass="58082">MRINYRCTHSSIAPSQLSAPSPVLSTSTAVKSISIKCALLHPDTHTASMSQVPSNASSTSTHQYPSLSQKKNTAQNEEIVSMHAANPRRTRKTSYTGSLASSKPRPQRIDSSPQFTNPIQPGPSSSPSDVRKTSTAGISSEAKLLTYSGIISAMSPSPVVKSLKIPRKSLVDAGDRPLSMRQELRMSLEETSQEEVTRKEKKKLGIKKQSALAESEEELIHIANSHSELIHIAKVDKSADGPETKIISLANEEVKRSESSLEIKAESQICEPKCLRIPPMILLTEETQLVKPAAKKQPSLKKSRSRESDKLEFAQPGKKAKVIQNIDIEGWPLSRQRSKSALIPPSTSIDPNAAPAKHDRKQSKPRRIASAEITDECRKEEKPSQMVPPIETSVRSRKPSGSIMKKKESLTEAFGKEFHIGNTEPSQSDFTTSAFALDESNMSVEPMEEEGDDVWICPVCSVAYVDGAADMVGCDGGCDRWFHWHCVGIMIAPPEDKQWYCYTCNKKKKNWSAKKTEPVSKSRKKGH</sequence>
<dbReference type="InterPro" id="IPR019786">
    <property type="entry name" value="Zinc_finger_PHD-type_CS"/>
</dbReference>
<feature type="compositionally biased region" description="Basic residues" evidence="5">
    <location>
        <begin position="358"/>
        <end position="367"/>
    </location>
</feature>
<evidence type="ECO:0000259" key="6">
    <source>
        <dbReference type="PROSITE" id="PS50016"/>
    </source>
</evidence>
<dbReference type="PROSITE" id="PS01359">
    <property type="entry name" value="ZF_PHD_1"/>
    <property type="match status" value="1"/>
</dbReference>
<feature type="region of interest" description="Disordered" evidence="5">
    <location>
        <begin position="291"/>
        <end position="318"/>
    </location>
</feature>
<dbReference type="InterPro" id="IPR001965">
    <property type="entry name" value="Znf_PHD"/>
</dbReference>
<name>A0AAD4N582_9BILA</name>
<accession>A0AAD4N582</accession>
<reference evidence="7" key="1">
    <citation type="submission" date="2022-01" db="EMBL/GenBank/DDBJ databases">
        <title>Genome Sequence Resource for Two Populations of Ditylenchus destructor, the Migratory Endoparasitic Phytonematode.</title>
        <authorList>
            <person name="Zhang H."/>
            <person name="Lin R."/>
            <person name="Xie B."/>
        </authorList>
    </citation>
    <scope>NUCLEOTIDE SEQUENCE</scope>
    <source>
        <strain evidence="7">BazhouSP</strain>
    </source>
</reference>
<evidence type="ECO:0000256" key="1">
    <source>
        <dbReference type="ARBA" id="ARBA00022723"/>
    </source>
</evidence>
<dbReference type="InterPro" id="IPR019787">
    <property type="entry name" value="Znf_PHD-finger"/>
</dbReference>
<keyword evidence="8" id="KW-1185">Reference proteome</keyword>
<evidence type="ECO:0000313" key="7">
    <source>
        <dbReference type="EMBL" id="KAI1711693.1"/>
    </source>
</evidence>
<dbReference type="PROSITE" id="PS50016">
    <property type="entry name" value="ZF_PHD_2"/>
    <property type="match status" value="1"/>
</dbReference>
<evidence type="ECO:0000256" key="5">
    <source>
        <dbReference type="SAM" id="MobiDB-lite"/>
    </source>
</evidence>
<dbReference type="PANTHER" id="PTHR46452">
    <property type="entry name" value="TRANSCRIPTION INITIATION FACTOR TFIID SUBUNIT 3"/>
    <property type="match status" value="1"/>
</dbReference>
<dbReference type="InterPro" id="IPR011011">
    <property type="entry name" value="Znf_FYVE_PHD"/>
</dbReference>
<dbReference type="PANTHER" id="PTHR46452:SF1">
    <property type="entry name" value="TRANSCRIPTION INITIATION FACTOR TFIID SUBUNIT 3"/>
    <property type="match status" value="1"/>
</dbReference>
<dbReference type="SUPFAM" id="SSF57903">
    <property type="entry name" value="FYVE/PHD zinc finger"/>
    <property type="match status" value="1"/>
</dbReference>
<dbReference type="GO" id="GO:0045944">
    <property type="term" value="P:positive regulation of transcription by RNA polymerase II"/>
    <property type="evidence" value="ECO:0007669"/>
    <property type="project" value="TreeGrafter"/>
</dbReference>
<feature type="region of interest" description="Disordered" evidence="5">
    <location>
        <begin position="336"/>
        <end position="402"/>
    </location>
</feature>
<feature type="compositionally biased region" description="Polar residues" evidence="5">
    <location>
        <begin position="46"/>
        <end position="78"/>
    </location>
</feature>
<dbReference type="Gene3D" id="3.30.40.10">
    <property type="entry name" value="Zinc/RING finger domain, C3HC4 (zinc finger)"/>
    <property type="match status" value="1"/>
</dbReference>
<dbReference type="CDD" id="cd15522">
    <property type="entry name" value="PHD_TAF3"/>
    <property type="match status" value="1"/>
</dbReference>
<dbReference type="GO" id="GO:0005669">
    <property type="term" value="C:transcription factor TFIID complex"/>
    <property type="evidence" value="ECO:0007669"/>
    <property type="project" value="TreeGrafter"/>
</dbReference>